<dbReference type="EMBL" id="MU393476">
    <property type="protein sequence ID" value="KAI4865137.1"/>
    <property type="molecule type" value="Genomic_DNA"/>
</dbReference>
<accession>A0ACB9Z0Y3</accession>
<protein>
    <submittedName>
        <fullName evidence="1">Uncharacterized protein</fullName>
    </submittedName>
</protein>
<evidence type="ECO:0000313" key="2">
    <source>
        <dbReference type="Proteomes" id="UP001497700"/>
    </source>
</evidence>
<sequence>MNSGSYTLAHRVSKVSCVLDLPDEILKEICANCNQGNWICLALVCKRFRDLVASQLYRNFRIIFPDEDDPFLESPIDSLACGLYTFTTSDYNYAQHLREMSLETLSMGQKAEVAYKPFQANVSCGKFMNNLILLTLRRARSLDTFRWNIRVELDRTVYKALHRMKTLRHFQIRLQAGPSLYKPPPPLPYPTMQYPARLEAAASSSVTNPPTIGCFRNLETLSVLDIDSLDIITEIKACIRNSSSSLRKLKLSFSDSLAMQARGADPDPYDFEDGDLQGIPQAKMLMTQRERKAQESVLGRIFEVEPFRAKKMHMTTEHPTEVGQEKKPREHRSRDGQRFVDEVRLVFSRVAASVTGRNDFRLLEQYDGFKTIVKAAKKYVDETDTKSEPRPSAQVGTESDEEGEPSLPLDNSANDKQQSDRELLGQLLSAKDDRNAFYTDDIDTGVSEQQLGNELLTIVDELTLDIDVPKSNGPVGSKNVETVLPGAAGKNNLVQSLNEDDLNKAVHSLRKMTDAALKDARKTLELDRHSQEFYDGAVRAHESLELLLLNAKEVQRELKVMEAEKADAHAADARQGLISSEQEQLLRNVNQYARDTRGISLHSLSLHLVPIRASVLGKAIDLHSLTRITLLNVGEQKRFWTLMVKENKLKPLPLLKVFTDDVSLQFLQLLSELDCVTEVFMLRRSPKSQPESFAPTLEINIEQIRKLVLKKHLPTLQRLMIKNQADDSWDIDALTMRLICVRGQRLRELAANMGMFAMHTFIQNIGHLINLRAFQVLSFRTDDICLSVMRETSHFIVDALCNNTELKLEWLAIGGEERATSIVRKQRARNPKKSETESKEHATGLHGNNTSGSFPTVPLAWDLLMEEEDEFDGLPRLPEIELVEGFAFYDIFDIRIFKKEVVSGKL</sequence>
<proteinExistence type="predicted"/>
<dbReference type="Proteomes" id="UP001497700">
    <property type="component" value="Unassembled WGS sequence"/>
</dbReference>
<evidence type="ECO:0000313" key="1">
    <source>
        <dbReference type="EMBL" id="KAI4865137.1"/>
    </source>
</evidence>
<organism evidence="1 2">
    <name type="scientific">Hypoxylon rubiginosum</name>
    <dbReference type="NCBI Taxonomy" id="110542"/>
    <lineage>
        <taxon>Eukaryota</taxon>
        <taxon>Fungi</taxon>
        <taxon>Dikarya</taxon>
        <taxon>Ascomycota</taxon>
        <taxon>Pezizomycotina</taxon>
        <taxon>Sordariomycetes</taxon>
        <taxon>Xylariomycetidae</taxon>
        <taxon>Xylariales</taxon>
        <taxon>Hypoxylaceae</taxon>
        <taxon>Hypoxylon</taxon>
    </lineage>
</organism>
<comment type="caution">
    <text evidence="1">The sequence shown here is derived from an EMBL/GenBank/DDBJ whole genome shotgun (WGS) entry which is preliminary data.</text>
</comment>
<keyword evidence="2" id="KW-1185">Reference proteome</keyword>
<gene>
    <name evidence="1" type="ORF">F4820DRAFT_458414</name>
</gene>
<reference evidence="1 2" key="1">
    <citation type="journal article" date="2022" name="New Phytol.">
        <title>Ecological generalism drives hyperdiversity of secondary metabolite gene clusters in xylarialean endophytes.</title>
        <authorList>
            <person name="Franco M.E.E."/>
            <person name="Wisecaver J.H."/>
            <person name="Arnold A.E."/>
            <person name="Ju Y.M."/>
            <person name="Slot J.C."/>
            <person name="Ahrendt S."/>
            <person name="Moore L.P."/>
            <person name="Eastman K.E."/>
            <person name="Scott K."/>
            <person name="Konkel Z."/>
            <person name="Mondo S.J."/>
            <person name="Kuo A."/>
            <person name="Hayes R.D."/>
            <person name="Haridas S."/>
            <person name="Andreopoulos B."/>
            <person name="Riley R."/>
            <person name="LaButti K."/>
            <person name="Pangilinan J."/>
            <person name="Lipzen A."/>
            <person name="Amirebrahimi M."/>
            <person name="Yan J."/>
            <person name="Adam C."/>
            <person name="Keymanesh K."/>
            <person name="Ng V."/>
            <person name="Louie K."/>
            <person name="Northen T."/>
            <person name="Drula E."/>
            <person name="Henrissat B."/>
            <person name="Hsieh H.M."/>
            <person name="Youens-Clark K."/>
            <person name="Lutzoni F."/>
            <person name="Miadlikowska J."/>
            <person name="Eastwood D.C."/>
            <person name="Hamelin R.C."/>
            <person name="Grigoriev I.V."/>
            <person name="U'Ren J.M."/>
        </authorList>
    </citation>
    <scope>NUCLEOTIDE SEQUENCE [LARGE SCALE GENOMIC DNA]</scope>
    <source>
        <strain evidence="1 2">CBS 119005</strain>
    </source>
</reference>
<name>A0ACB9Z0Y3_9PEZI</name>